<evidence type="ECO:0000259" key="10">
    <source>
        <dbReference type="Pfam" id="PF23925"/>
    </source>
</evidence>
<name>A0A1R1Y5V4_9FUNG</name>
<dbReference type="STRING" id="133412.A0A1R1Y5V4"/>
<comment type="subcellular location">
    <subcellularLocation>
        <location evidence="1">Cytoplasm</location>
    </subcellularLocation>
</comment>
<comment type="caution">
    <text evidence="12">The sequence shown here is derived from an EMBL/GenBank/DDBJ whole genome shotgun (WGS) entry which is preliminary data.</text>
</comment>
<dbReference type="Pfam" id="PF23936">
    <property type="entry name" value="HB_ELP1"/>
    <property type="match status" value="1"/>
</dbReference>
<evidence type="ECO:0000256" key="2">
    <source>
        <dbReference type="ARBA" id="ARBA00005043"/>
    </source>
</evidence>
<dbReference type="SUPFAM" id="SSF69322">
    <property type="entry name" value="Tricorn protease domain 2"/>
    <property type="match status" value="1"/>
</dbReference>
<evidence type="ECO:0000259" key="11">
    <source>
        <dbReference type="Pfam" id="PF23936"/>
    </source>
</evidence>
<dbReference type="GO" id="GO:0033588">
    <property type="term" value="C:elongator holoenzyme complex"/>
    <property type="evidence" value="ECO:0007669"/>
    <property type="project" value="InterPro"/>
</dbReference>
<dbReference type="OrthoDB" id="40048at2759"/>
<dbReference type="GO" id="GO:0002926">
    <property type="term" value="P:tRNA wobble base 5-methoxycarbonylmethyl-2-thiouridinylation"/>
    <property type="evidence" value="ECO:0007669"/>
    <property type="project" value="TreeGrafter"/>
</dbReference>
<evidence type="ECO:0000259" key="8">
    <source>
        <dbReference type="Pfam" id="PF23797"/>
    </source>
</evidence>
<evidence type="ECO:0000256" key="4">
    <source>
        <dbReference type="ARBA" id="ARBA00022490"/>
    </source>
</evidence>
<dbReference type="GO" id="GO:0005829">
    <property type="term" value="C:cytosol"/>
    <property type="evidence" value="ECO:0007669"/>
    <property type="project" value="TreeGrafter"/>
</dbReference>
<evidence type="ECO:0000256" key="1">
    <source>
        <dbReference type="ARBA" id="ARBA00004496"/>
    </source>
</evidence>
<feature type="domain" description="ELP1 first N-terminal beta-propeller" evidence="7">
    <location>
        <begin position="38"/>
        <end position="370"/>
    </location>
</feature>
<dbReference type="Pfam" id="PF23797">
    <property type="entry name" value="Beta-prop_ELP1_2nd"/>
    <property type="match status" value="1"/>
</dbReference>
<evidence type="ECO:0000259" key="7">
    <source>
        <dbReference type="Pfam" id="PF04762"/>
    </source>
</evidence>
<keyword evidence="13" id="KW-1185">Reference proteome</keyword>
<feature type="domain" description="ELP1 N-terminal second beta-propeller" evidence="8">
    <location>
        <begin position="423"/>
        <end position="727"/>
    </location>
</feature>
<dbReference type="InterPro" id="IPR056164">
    <property type="entry name" value="Beta-prop_ELP1_1st"/>
</dbReference>
<dbReference type="PANTHER" id="PTHR12747:SF0">
    <property type="entry name" value="ELONGATOR COMPLEX PROTEIN 1"/>
    <property type="match status" value="1"/>
</dbReference>
<dbReference type="InterPro" id="IPR056167">
    <property type="entry name" value="A-sol_ELP1"/>
</dbReference>
<dbReference type="PIRSF" id="PIRSF017233">
    <property type="entry name" value="IKAP"/>
    <property type="match status" value="1"/>
</dbReference>
<dbReference type="InterPro" id="IPR056165">
    <property type="entry name" value="Beta-prop_ELP1_2nd"/>
</dbReference>
<evidence type="ECO:0000256" key="6">
    <source>
        <dbReference type="SAM" id="MobiDB-lite"/>
    </source>
</evidence>
<evidence type="ECO:0000313" key="13">
    <source>
        <dbReference type="Proteomes" id="UP000187283"/>
    </source>
</evidence>
<feature type="domain" description="ELP1 alpha-solenoid" evidence="10">
    <location>
        <begin position="752"/>
        <end position="940"/>
    </location>
</feature>
<evidence type="ECO:0000259" key="9">
    <source>
        <dbReference type="Pfam" id="PF23878"/>
    </source>
</evidence>
<dbReference type="Pfam" id="PF23925">
    <property type="entry name" value="A-sol_ELP1"/>
    <property type="match status" value="1"/>
</dbReference>
<feature type="domain" description="ELP1 three-helical bundle" evidence="11">
    <location>
        <begin position="1195"/>
        <end position="1380"/>
    </location>
</feature>
<evidence type="ECO:0000313" key="12">
    <source>
        <dbReference type="EMBL" id="OMJ22210.1"/>
    </source>
</evidence>
<evidence type="ECO:0000256" key="3">
    <source>
        <dbReference type="ARBA" id="ARBA00006086"/>
    </source>
</evidence>
<feature type="domain" description="ELP1 TPR" evidence="9">
    <location>
        <begin position="1071"/>
        <end position="1186"/>
    </location>
</feature>
<comment type="similarity">
    <text evidence="3">Belongs to the ELP1/IKA1 family.</text>
</comment>
<organism evidence="12 13">
    <name type="scientific">Smittium culicis</name>
    <dbReference type="NCBI Taxonomy" id="133412"/>
    <lineage>
        <taxon>Eukaryota</taxon>
        <taxon>Fungi</taxon>
        <taxon>Fungi incertae sedis</taxon>
        <taxon>Zoopagomycota</taxon>
        <taxon>Kickxellomycotina</taxon>
        <taxon>Harpellomycetes</taxon>
        <taxon>Harpellales</taxon>
        <taxon>Legeriomycetaceae</taxon>
        <taxon>Smittium</taxon>
    </lineage>
</organism>
<dbReference type="InterPro" id="IPR006849">
    <property type="entry name" value="Elp1"/>
</dbReference>
<keyword evidence="5" id="KW-0819">tRNA processing</keyword>
<accession>A0A1R1Y5V4</accession>
<feature type="compositionally biased region" description="Low complexity" evidence="6">
    <location>
        <begin position="1282"/>
        <end position="1302"/>
    </location>
</feature>
<dbReference type="UniPathway" id="UPA00988"/>
<feature type="compositionally biased region" description="Basic residues" evidence="6">
    <location>
        <begin position="1303"/>
        <end position="1315"/>
    </location>
</feature>
<keyword evidence="4" id="KW-0963">Cytoplasm</keyword>
<feature type="region of interest" description="Disordered" evidence="6">
    <location>
        <begin position="1282"/>
        <end position="1315"/>
    </location>
</feature>
<comment type="pathway">
    <text evidence="2">tRNA modification; 5-methoxycarbonylmethyl-2-thiouridine-tRNA biosynthesis.</text>
</comment>
<dbReference type="Pfam" id="PF23878">
    <property type="entry name" value="TPR_ELP1"/>
    <property type="match status" value="1"/>
</dbReference>
<gene>
    <name evidence="12" type="ORF">AYI70_g3025</name>
</gene>
<evidence type="ECO:0000256" key="5">
    <source>
        <dbReference type="ARBA" id="ARBA00022694"/>
    </source>
</evidence>
<dbReference type="Proteomes" id="UP000187283">
    <property type="component" value="Unassembled WGS sequence"/>
</dbReference>
<dbReference type="PANTHER" id="PTHR12747">
    <property type="entry name" value="ELONGATOR COMPLEX PROTEIN 1"/>
    <property type="match status" value="1"/>
</dbReference>
<reference evidence="12 13" key="1">
    <citation type="submission" date="2017-01" db="EMBL/GenBank/DDBJ databases">
        <authorList>
            <person name="Mah S.A."/>
            <person name="Swanson W.J."/>
            <person name="Moy G.W."/>
            <person name="Vacquier V.D."/>
        </authorList>
    </citation>
    <scope>NUCLEOTIDE SEQUENCE [LARGE SCALE GENOMIC DNA]</scope>
    <source>
        <strain evidence="12 13">GSMNP</strain>
    </source>
</reference>
<dbReference type="InterPro" id="IPR056169">
    <property type="entry name" value="HB_ELP1"/>
</dbReference>
<dbReference type="EMBL" id="LSSN01000815">
    <property type="protein sequence ID" value="OMJ22210.1"/>
    <property type="molecule type" value="Genomic_DNA"/>
</dbReference>
<proteinExistence type="inferred from homology"/>
<dbReference type="InterPro" id="IPR056166">
    <property type="entry name" value="TPR_ELP1"/>
</dbReference>
<dbReference type="Pfam" id="PF04762">
    <property type="entry name" value="Beta-prop_ELP1_1st"/>
    <property type="match status" value="1"/>
</dbReference>
<protein>
    <submittedName>
        <fullName evidence="12">Elongator complex protein 1</fullName>
    </submittedName>
</protein>
<sequence length="1462" mass="164212">MKDLVLSTHQIIPFSDLLSIDNNAANEIVPNGLYISIDTEKKLVYSLVQENNRIVLISFSCDDDPISRVVSHIAELPINPLTEKVVGFKYLPESETIFAATESGQLYTLSFDTSLGFNNDKFFNLIGEFEYGIKACEWSPDEEFLTIISGENKIIILTSEYDLFFEGYPLSNKNKSSDFVSVGWGKKETQFHGKEGKLAAQKGLEPINSRLSKNEDKSTKIAWKSDGSLFSVSFFNDDERSIQVFSKDGTYVCSGETIECLEQNLAWKASGSIICSTEKLDHVYRVVFYEQNGLRHYEFPLPTYIESVDGLFWNSTSTVLAIVAKTKSSSSLLPETIVQFWTSGNYHWYLKNELSESSLGGAVNQLLWDLEDPYLVHILANNKIFSKSDNSNTVSNCYIQLSFLSTNNVSHVAHPGSCASALVSDSNSLLYTPFGISNVPPPMSLFTIDLGINAISNRNQTCKAIGMAGFGNGNSFAVLLGDSLTINLYDVIDSVKSVVDFKKPSLLKSISIPSDLISTKNFIPRQIVWPSKTTINLLGLSIVNDLGKPEFRDSIVTINLDHDSFSITDFSIFTLESFNVLSSVIRLVNNPHTNKSLITCANGEIFEIVYAPEFSLNKLHIELKDPTPYIDSIFVENDSEIEFEEQSGFEDNLLIVSLTNRNILSINNVLVTPTCTSFFLRKDYLIYTTTLHYLQFLPISKDLLLSINSTIAPVDELKRRVERGSVITLVHPVLDSVVLQMPRGNLETIKPRALVLTNIREYLKNHEFKNAFHLCRTNRVEFSIMFNYDRELFKSNIESIINQIGDIDHLCLLVSSFGLTKTSSNKPVDKGYLDNNNNDLCLAFRNKLEELDRIKYLQVITTCYVCENPQSIDSALLNIKEVGQDSFKLQSDSLSYLLYLVDQKRVYKAALGCYDLELALLVAQKGHSDPREYLTILSKLNSIKVDTNYQRYLIDTYLENFDSGIKNLTYWYLTRVKSYLKNSNIESHHVKNTVLVDGIDDDFYFNSSVEESWNKLTSYIKKHSLYEASIYLLRPDNISQTLSKAMGDEENVTIVDTVKKVAIASYSKLCSIYGQYLESDKSDFINAASAYMLADDISNAIQCYAKSNKWSEALSLATSPKAGFSSHQVLTLAKNLAEGLISSGKSSSANGNRYLDAAGILLDYTDSVEQGIQYLTLGQSWSEAIRNCYKFRRGDLIETIVYPNLLESHTSLLSTISENREQFEAKINRLKELREVPLNKILSNLVPFSSNQDQADIDMMSDTASMASQFSVFTVNTTTNTTVSKANSRSTRSARTSSSRMTSKNRRKEARKKLRGRKGTIYEESYLVETINRSVTYVSDLSKGEVPNMIYALINFKHFEKANELSKSFSLLVNEVNAQLDMVFDNQRQIHTIDDVLCDEQGNPLNPDGTLASGFGQGHVDQVSQHDPQAGLASAQNKNTVGSLLPKPTKLGFEWKYKIFDE</sequence>
<dbReference type="GO" id="GO:0000049">
    <property type="term" value="F:tRNA binding"/>
    <property type="evidence" value="ECO:0007669"/>
    <property type="project" value="TreeGrafter"/>
</dbReference>